<dbReference type="EMBL" id="KI686160">
    <property type="protein sequence ID" value="ETK87319.1"/>
    <property type="molecule type" value="Genomic_DNA"/>
</dbReference>
<organism evidence="2 3">
    <name type="scientific">Phytophthora nicotianae</name>
    <name type="common">Potato buckeye rot agent</name>
    <name type="synonym">Phytophthora parasitica</name>
    <dbReference type="NCBI Taxonomy" id="4792"/>
    <lineage>
        <taxon>Eukaryota</taxon>
        <taxon>Sar</taxon>
        <taxon>Stramenopiles</taxon>
        <taxon>Oomycota</taxon>
        <taxon>Peronosporomycetes</taxon>
        <taxon>Peronosporales</taxon>
        <taxon>Peronosporaceae</taxon>
        <taxon>Phytophthora</taxon>
    </lineage>
</organism>
<sequence length="121" mass="13319">MSNCTNAAALRCLDLLAATDNAIAVDCVRGGASVRLVGGVYDDVSSARPPFQPQAFRRIMTSAGRRCDVVFSGGRSRWQRMRLASGHSNQTLTHIFKIEITHDWSCLLFPHELLVAGDRCR</sequence>
<protein>
    <submittedName>
        <fullName evidence="2">Uncharacterized protein</fullName>
    </submittedName>
</protein>
<evidence type="ECO:0000313" key="1">
    <source>
        <dbReference type="EMBL" id="ETK87319.1"/>
    </source>
</evidence>
<dbReference type="EMBL" id="KI672785">
    <property type="protein sequence ID" value="ETL40747.1"/>
    <property type="molecule type" value="Genomic_DNA"/>
</dbReference>
<dbReference type="AlphaFoldDB" id="W2J4T6"/>
<reference evidence="2 3" key="2">
    <citation type="submission" date="2013-11" db="EMBL/GenBank/DDBJ databases">
        <title>The Genome Sequence of Phytophthora parasitica CJ05E6.</title>
        <authorList>
            <consortium name="The Broad Institute Genomics Platform"/>
            <person name="Russ C."/>
            <person name="Tyler B."/>
            <person name="Panabieres F."/>
            <person name="Shan W."/>
            <person name="Tripathy S."/>
            <person name="Grunwald N."/>
            <person name="Machado M."/>
            <person name="Johnson C.S."/>
            <person name="Arredondo F."/>
            <person name="Hong C."/>
            <person name="Coffey M."/>
            <person name="Young S.K."/>
            <person name="Zeng Q."/>
            <person name="Gargeya S."/>
            <person name="Fitzgerald M."/>
            <person name="Abouelleil A."/>
            <person name="Alvarado L."/>
            <person name="Chapman S.B."/>
            <person name="Gainer-Dewar J."/>
            <person name="Goldberg J."/>
            <person name="Griggs A."/>
            <person name="Gujja S."/>
            <person name="Hansen M."/>
            <person name="Howarth C."/>
            <person name="Imamovic A."/>
            <person name="Ireland A."/>
            <person name="Larimer J."/>
            <person name="McCowan C."/>
            <person name="Murphy C."/>
            <person name="Pearson M."/>
            <person name="Poon T.W."/>
            <person name="Priest M."/>
            <person name="Roberts A."/>
            <person name="Saif S."/>
            <person name="Shea T."/>
            <person name="Sykes S."/>
            <person name="Wortman J."/>
            <person name="Nusbaum C."/>
            <person name="Birren B."/>
        </authorList>
    </citation>
    <scope>NUCLEOTIDE SEQUENCE [LARGE SCALE GENOMIC DNA]</scope>
    <source>
        <strain evidence="2 3">CJ05E6</strain>
    </source>
</reference>
<dbReference type="Proteomes" id="UP000053236">
    <property type="component" value="Unassembled WGS sequence"/>
</dbReference>
<reference evidence="1" key="1">
    <citation type="submission" date="2013-11" db="EMBL/GenBank/DDBJ databases">
        <title>The Genome Sequence of Phytophthora parasitica CJ02B3.</title>
        <authorList>
            <consortium name="The Broad Institute Genomics Platform"/>
            <person name="Russ C."/>
            <person name="Tyler B."/>
            <person name="Panabieres F."/>
            <person name="Shan W."/>
            <person name="Tripathy S."/>
            <person name="Grunwald N."/>
            <person name="Machado M."/>
            <person name="Johnson C.S."/>
            <person name="Arredondo F."/>
            <person name="Hong C."/>
            <person name="Coffey M."/>
            <person name="Young S.K."/>
            <person name="Zeng Q."/>
            <person name="Gargeya S."/>
            <person name="Fitzgerald M."/>
            <person name="Abouelleil A."/>
            <person name="Alvarado L."/>
            <person name="Chapman S.B."/>
            <person name="Gainer-Dewar J."/>
            <person name="Goldberg J."/>
            <person name="Griggs A."/>
            <person name="Gujja S."/>
            <person name="Hansen M."/>
            <person name="Howarth C."/>
            <person name="Imamovic A."/>
            <person name="Ireland A."/>
            <person name="Larimer J."/>
            <person name="McCowan C."/>
            <person name="Murphy C."/>
            <person name="Pearson M."/>
            <person name="Poon T.W."/>
            <person name="Priest M."/>
            <person name="Roberts A."/>
            <person name="Saif S."/>
            <person name="Shea T."/>
            <person name="Sykes S."/>
            <person name="Wortman J."/>
            <person name="Nusbaum C."/>
            <person name="Birren B."/>
        </authorList>
    </citation>
    <scope>NUCLEOTIDE SEQUENCE [LARGE SCALE GENOMIC DNA]</scope>
    <source>
        <strain evidence="1">CJ02B3</strain>
    </source>
</reference>
<evidence type="ECO:0000313" key="2">
    <source>
        <dbReference type="EMBL" id="ETL40747.1"/>
    </source>
</evidence>
<name>W2J4T6_PHYNI</name>
<proteinExistence type="predicted"/>
<dbReference type="Proteomes" id="UP000053864">
    <property type="component" value="Unassembled WGS sequence"/>
</dbReference>
<gene>
    <name evidence="1" type="ORF">L915_08223</name>
    <name evidence="2" type="ORF">L916_08147</name>
</gene>
<dbReference type="VEuPathDB" id="FungiDB:PPTG_11757"/>
<evidence type="ECO:0000313" key="3">
    <source>
        <dbReference type="Proteomes" id="UP000053864"/>
    </source>
</evidence>
<accession>W2J4T6</accession>